<dbReference type="RefSeq" id="WP_122148759.1">
    <property type="nucleotide sequence ID" value="NZ_RFFI01000029.1"/>
</dbReference>
<feature type="chain" id="PRO_5018249132" description="Peptidase inhibitor family I36 protein" evidence="1">
    <location>
        <begin position="35"/>
        <end position="129"/>
    </location>
</feature>
<comment type="caution">
    <text evidence="2">The sequence shown here is derived from an EMBL/GenBank/DDBJ whole genome shotgun (WGS) entry which is preliminary data.</text>
</comment>
<dbReference type="AlphaFoldDB" id="A0A3M2JLT6"/>
<keyword evidence="1" id="KW-0732">Signal</keyword>
<gene>
    <name evidence="2" type="ORF">EBM89_07160</name>
</gene>
<organism evidence="2 3">
    <name type="scientific">Cellulomonas triticagri</name>
    <dbReference type="NCBI Taxonomy" id="2483352"/>
    <lineage>
        <taxon>Bacteria</taxon>
        <taxon>Bacillati</taxon>
        <taxon>Actinomycetota</taxon>
        <taxon>Actinomycetes</taxon>
        <taxon>Micrococcales</taxon>
        <taxon>Cellulomonadaceae</taxon>
        <taxon>Cellulomonas</taxon>
    </lineage>
</organism>
<feature type="signal peptide" evidence="1">
    <location>
        <begin position="1"/>
        <end position="34"/>
    </location>
</feature>
<reference evidence="2 3" key="1">
    <citation type="submission" date="2018-10" db="EMBL/GenBank/DDBJ databases">
        <title>Isolation, diversity and antifungal activity of actinobacteria from wheat.</title>
        <authorList>
            <person name="Han C."/>
        </authorList>
    </citation>
    <scope>NUCLEOTIDE SEQUENCE [LARGE SCALE GENOMIC DNA]</scope>
    <source>
        <strain evidence="2 3">NEAU-YY56</strain>
    </source>
</reference>
<evidence type="ECO:0000313" key="3">
    <source>
        <dbReference type="Proteomes" id="UP000269289"/>
    </source>
</evidence>
<keyword evidence="3" id="KW-1185">Reference proteome</keyword>
<dbReference type="OrthoDB" id="372610at85006"/>
<sequence length="129" mass="13846">MSRSTMVRPGARRALLIALALPLISLVPATSASAAPSCSSGYACWWTGTSWTGTYYGSALNQLTWPSGIVNKDRSVFNNGTSGNAVFTYRYVQNIETMYCVRRGVSVSSLAKSNMGSSHNWKAANSGCY</sequence>
<evidence type="ECO:0008006" key="4">
    <source>
        <dbReference type="Google" id="ProtNLM"/>
    </source>
</evidence>
<dbReference type="Proteomes" id="UP000269289">
    <property type="component" value="Unassembled WGS sequence"/>
</dbReference>
<evidence type="ECO:0000313" key="2">
    <source>
        <dbReference type="EMBL" id="RMI12790.1"/>
    </source>
</evidence>
<evidence type="ECO:0000256" key="1">
    <source>
        <dbReference type="SAM" id="SignalP"/>
    </source>
</evidence>
<name>A0A3M2JLT6_9CELL</name>
<accession>A0A3M2JLT6</accession>
<dbReference type="EMBL" id="RFFI01000029">
    <property type="protein sequence ID" value="RMI12790.1"/>
    <property type="molecule type" value="Genomic_DNA"/>
</dbReference>
<dbReference type="Pfam" id="PF03995">
    <property type="entry name" value="Inhibitor_I36"/>
    <property type="match status" value="1"/>
</dbReference>
<protein>
    <recommendedName>
        <fullName evidence="4">Peptidase inhibitor family I36 protein</fullName>
    </recommendedName>
</protein>
<proteinExistence type="predicted"/>